<dbReference type="EMBL" id="MPTD01000010">
    <property type="protein sequence ID" value="OMD50662.1"/>
    <property type="molecule type" value="Genomic_DNA"/>
</dbReference>
<dbReference type="Proteomes" id="UP000187313">
    <property type="component" value="Unassembled WGS sequence"/>
</dbReference>
<organism evidence="1 2">
    <name type="scientific">Paenibacillus odorifer</name>
    <dbReference type="NCBI Taxonomy" id="189426"/>
    <lineage>
        <taxon>Bacteria</taxon>
        <taxon>Bacillati</taxon>
        <taxon>Bacillota</taxon>
        <taxon>Bacilli</taxon>
        <taxon>Bacillales</taxon>
        <taxon>Paenibacillaceae</taxon>
        <taxon>Paenibacillus</taxon>
    </lineage>
</organism>
<proteinExistence type="predicted"/>
<gene>
    <name evidence="1" type="ORF">BSK51_15825</name>
</gene>
<reference evidence="1 2" key="1">
    <citation type="submission" date="2016-10" db="EMBL/GenBank/DDBJ databases">
        <title>Paenibacillus species isolates.</title>
        <authorList>
            <person name="Beno S.M."/>
        </authorList>
    </citation>
    <scope>NUCLEOTIDE SEQUENCE [LARGE SCALE GENOMIC DNA]</scope>
    <source>
        <strain evidence="1 2">FSL R5-0923</strain>
    </source>
</reference>
<protein>
    <recommendedName>
        <fullName evidence="3">DNA-binding protein</fullName>
    </recommendedName>
</protein>
<accession>A0ABX3HMB3</accession>
<comment type="caution">
    <text evidence="1">The sequence shown here is derived from an EMBL/GenBank/DDBJ whole genome shotgun (WGS) entry which is preliminary data.</text>
</comment>
<evidence type="ECO:0008006" key="3">
    <source>
        <dbReference type="Google" id="ProtNLM"/>
    </source>
</evidence>
<keyword evidence="2" id="KW-1185">Reference proteome</keyword>
<evidence type="ECO:0000313" key="1">
    <source>
        <dbReference type="EMBL" id="OMD50662.1"/>
    </source>
</evidence>
<evidence type="ECO:0000313" key="2">
    <source>
        <dbReference type="Proteomes" id="UP000187313"/>
    </source>
</evidence>
<sequence length="265" mass="31078">MLKASFSLENWGAMIEIADRLITQIALIYETSSDTLREQNLKRSIPYYFGFSLCSKGIALQKLGKYPEARMCIQKYAELGWIKGLDDEGINEVKYYCNIAKANTYVLDLLEGQTEVLKEYVEFIRNSAEEELLPGLITILESSIKYNYSVDWILSDLKNNVNDIEEYVTNVDIRYYEEYIYLLVMYYYEQENMNEAINTILETLIFSIKIENDTNLKKSVALFELLREHAHQSQLQMYHNIMEKIIVKEFTNEKENVLAYSRSLD</sequence>
<name>A0ABX3HMB3_9BACL</name>